<evidence type="ECO:0000313" key="8">
    <source>
        <dbReference type="EMBL" id="CDS24079.1"/>
    </source>
</evidence>
<feature type="region of interest" description="Disordered" evidence="7">
    <location>
        <begin position="652"/>
        <end position="683"/>
    </location>
</feature>
<dbReference type="CTD" id="36342496"/>
<dbReference type="InterPro" id="IPR011990">
    <property type="entry name" value="TPR-like_helical_dom_sf"/>
</dbReference>
<evidence type="ECO:0000313" key="12">
    <source>
        <dbReference type="WBParaSite" id="EgrG_000379000"/>
    </source>
</evidence>
<dbReference type="Gene3D" id="1.25.40.10">
    <property type="entry name" value="Tetratricopeptide repeat domain"/>
    <property type="match status" value="2"/>
</dbReference>
<dbReference type="GO" id="GO:0071004">
    <property type="term" value="C:U2-type prespliceosome"/>
    <property type="evidence" value="ECO:0007669"/>
    <property type="project" value="TreeGrafter"/>
</dbReference>
<evidence type="ECO:0000256" key="4">
    <source>
        <dbReference type="ARBA" id="ARBA00023187"/>
    </source>
</evidence>
<reference evidence="9 10" key="1">
    <citation type="journal article" date="2013" name="Nat. Genet.">
        <title>The genome of the hydatid tapeworm Echinococcus granulosus.</title>
        <authorList>
            <person name="Zheng H."/>
            <person name="Zhang W."/>
            <person name="Zhang L."/>
            <person name="Zhang Z."/>
            <person name="Li J."/>
            <person name="Lu G."/>
            <person name="Zhu Y."/>
            <person name="Wang Y."/>
            <person name="Huang Y."/>
            <person name="Liu J."/>
            <person name="Kang H."/>
            <person name="Chen J."/>
            <person name="Wang L."/>
            <person name="Chen A."/>
            <person name="Yu S."/>
            <person name="Gao Z."/>
            <person name="Jin L."/>
            <person name="Gu W."/>
            <person name="Wang Z."/>
            <person name="Zhao L."/>
            <person name="Shi B."/>
            <person name="Wen H."/>
            <person name="Lin R."/>
            <person name="Jones M.K."/>
            <person name="Brejova B."/>
            <person name="Vinar T."/>
            <person name="Zhao G."/>
            <person name="McManus D.P."/>
            <person name="Chen Z."/>
            <person name="Zhou Y."/>
            <person name="Wang S."/>
        </authorList>
    </citation>
    <scope>NUCLEOTIDE SEQUENCE [LARGE SCALE GENOMIC DNA]</scope>
</reference>
<dbReference type="EMBL" id="APAU02000063">
    <property type="protein sequence ID" value="EUB58374.1"/>
    <property type="molecule type" value="Genomic_DNA"/>
</dbReference>
<dbReference type="Pfam" id="PF23240">
    <property type="entry name" value="HAT_PRP39_N"/>
    <property type="match status" value="1"/>
</dbReference>
<dbReference type="SMART" id="SM00386">
    <property type="entry name" value="HAT"/>
    <property type="match status" value="6"/>
</dbReference>
<dbReference type="InterPro" id="IPR059164">
    <property type="entry name" value="HAT_PRP39_C"/>
</dbReference>
<dbReference type="GO" id="GO:0030627">
    <property type="term" value="F:pre-mRNA 5'-splice site binding"/>
    <property type="evidence" value="ECO:0007669"/>
    <property type="project" value="TreeGrafter"/>
</dbReference>
<sequence length="1025" mass="112881">MSLADRLWRKVNSNAADFNAWVGLLDAAEKQPNIDVTRKAFDAFLIHFPYCYGYWKKYANAERHLGNKDRCLKIFAMGVEAIPLSIDLWVAYLDANLEIIHGQDDYEIRMRNLYEIALEKAGLEFRSDPLWEHYISWESGHNRLGRVLAIYDRLLHTPTQLYFQNWDSFKKMIEENRPEDFLPLGEFAELLARVSPVAGTAMRIALSDSNKASIPIPDITDADRNAIRKLVIDRREKIYQATYLQIMKRWYFEEKIRRPYFHVKPLEEAQLNNWAEYLSFEESEAASAEALLAVSATDDSQITPADVQLAKKRVRVLYERCLVACALYEHMWIRYAKYLEFTEQDIRSAREVWRRACGVHLRAKPTIHWHWALFEARHPAELDETGGDGKAIVKSITPLEILTQLEERLIDSALVCARRADAMRCEGKPLLDLIVCLRSGINRLRVRATEQTSLAHTVTGATASFSAAIALATAAQARAGASYLASKLARLLHRNVGNLIPPEGLPVWQLLLKSSYKPSPDVTNDTSDSNCVKTEEEAEIVPSVGVMEEKLKTETADAVTDVATNTKEEEQQNEEEEEMEVEDAEPSEVTPESLDVASAKTDIGDASVGSDSPPVVIGRKKNTSAAGAFKPIEGGKRMLEGAEVVVTVAPSESGGVVGEGEDEVEEPQAKRKRRSRWGDVEGETDRDLANLRAAEAAAEAERLARADRDQRAYASERAAITNVCPPSDLSTLPEEQRRLISPEDAALAVLRDAIDFDPRNERLYAQLLDIAYQRRPLDVDGFVEFANLAIVDSILPATVKLAFAQRKLQFLEEFCSDVNKISAAFDEYIQLAQLVVQCTNTGTRDAGDEMKKQQQQQQQQSVGVDAAMAYTTPDLLNVTLPAPLRPSARRNPVTNGPVRRMPQMDIGAAILADAAAVGTPLPPPSSADTAAAIRFTAGAYEPLAGASAGCLPPPAPTMVPIAAGALPGTDAVEVWRGLEPTGYAAAVASSYASGGGTFYAPMSASADATASVQAPPPALMTREGV</sequence>
<feature type="compositionally biased region" description="Acidic residues" evidence="7">
    <location>
        <begin position="571"/>
        <end position="586"/>
    </location>
</feature>
<dbReference type="EMBL" id="LK028597">
    <property type="protein sequence ID" value="CDS24079.1"/>
    <property type="molecule type" value="Genomic_DNA"/>
</dbReference>
<evidence type="ECO:0000256" key="7">
    <source>
        <dbReference type="SAM" id="MobiDB-lite"/>
    </source>
</evidence>
<evidence type="ECO:0000256" key="5">
    <source>
        <dbReference type="ARBA" id="ARBA00023242"/>
    </source>
</evidence>
<keyword evidence="5" id="KW-0539">Nucleus</keyword>
<dbReference type="GeneID" id="36342496"/>
<evidence type="ECO:0000256" key="3">
    <source>
        <dbReference type="ARBA" id="ARBA00022737"/>
    </source>
</evidence>
<evidence type="ECO:0000313" key="10">
    <source>
        <dbReference type="Proteomes" id="UP000019149"/>
    </source>
</evidence>
<evidence type="ECO:0000256" key="1">
    <source>
        <dbReference type="ARBA" id="ARBA00004123"/>
    </source>
</evidence>
<proteinExistence type="inferred from homology"/>
<dbReference type="OrthoDB" id="10265668at2759"/>
<accession>U6JJ11</accession>
<dbReference type="RefSeq" id="XP_024349570.1">
    <property type="nucleotide sequence ID" value="XM_024496030.1"/>
</dbReference>
<dbReference type="FunFam" id="1.25.40.10:FF:000091">
    <property type="entry name" value="Pre-mRNA-processing factor 39"/>
    <property type="match status" value="1"/>
</dbReference>
<organism evidence="9 10">
    <name type="scientific">Echinococcus granulosus</name>
    <name type="common">Hydatid tapeworm</name>
    <dbReference type="NCBI Taxonomy" id="6210"/>
    <lineage>
        <taxon>Eukaryota</taxon>
        <taxon>Metazoa</taxon>
        <taxon>Spiralia</taxon>
        <taxon>Lophotrochozoa</taxon>
        <taxon>Platyhelminthes</taxon>
        <taxon>Cestoda</taxon>
        <taxon>Eucestoda</taxon>
        <taxon>Cyclophyllidea</taxon>
        <taxon>Taeniidae</taxon>
        <taxon>Echinococcus</taxon>
        <taxon>Echinococcus granulosus group</taxon>
    </lineage>
</organism>
<dbReference type="Proteomes" id="UP000019149">
    <property type="component" value="Unassembled WGS sequence"/>
</dbReference>
<dbReference type="Proteomes" id="UP000492820">
    <property type="component" value="Unassembled WGS sequence"/>
</dbReference>
<keyword evidence="3" id="KW-0677">Repeat</keyword>
<dbReference type="GO" id="GO:0000243">
    <property type="term" value="C:commitment complex"/>
    <property type="evidence" value="ECO:0007669"/>
    <property type="project" value="TreeGrafter"/>
</dbReference>
<dbReference type="AlphaFoldDB" id="U6JJ11"/>
<dbReference type="OMA" id="HYISWES"/>
<keyword evidence="4" id="KW-0508">mRNA splicing</keyword>
<dbReference type="InterPro" id="IPR003107">
    <property type="entry name" value="HAT"/>
</dbReference>
<name>U6JJ11_ECHGR</name>
<dbReference type="WBParaSite" id="EgrG_000379000">
    <property type="protein sequence ID" value="EgrG_000379000"/>
    <property type="gene ID" value="EgrG_000379000"/>
</dbReference>
<reference evidence="8" key="3">
    <citation type="submission" date="2014-06" db="EMBL/GenBank/DDBJ databases">
        <authorList>
            <person name="Aslett M."/>
        </authorList>
    </citation>
    <scope>NUCLEOTIDE SEQUENCE</scope>
</reference>
<dbReference type="STRING" id="6210.U6JJ11"/>
<reference evidence="12" key="4">
    <citation type="submission" date="2020-10" db="UniProtKB">
        <authorList>
            <consortium name="WormBaseParasite"/>
        </authorList>
    </citation>
    <scope>IDENTIFICATION</scope>
</reference>
<dbReference type="PANTHER" id="PTHR17204">
    <property type="entry name" value="PRE-MRNA PROCESSING PROTEIN PRP39-RELATED"/>
    <property type="match status" value="1"/>
</dbReference>
<evidence type="ECO:0000313" key="11">
    <source>
        <dbReference type="Proteomes" id="UP000492820"/>
    </source>
</evidence>
<dbReference type="KEGG" id="egl:EGR_06781"/>
<comment type="subcellular location">
    <subcellularLocation>
        <location evidence="1">Nucleus</location>
    </subcellularLocation>
</comment>
<dbReference type="GO" id="GO:0000395">
    <property type="term" value="P:mRNA 5'-splice site recognition"/>
    <property type="evidence" value="ECO:0007669"/>
    <property type="project" value="TreeGrafter"/>
</dbReference>
<keyword evidence="10" id="KW-1185">Reference proteome</keyword>
<gene>
    <name evidence="9 12" type="ORF">EGR_06781</name>
    <name evidence="8" type="ORF">EgrG_000379000</name>
</gene>
<feature type="region of interest" description="Disordered" evidence="7">
    <location>
        <begin position="563"/>
        <end position="618"/>
    </location>
</feature>
<dbReference type="Pfam" id="PF23241">
    <property type="entry name" value="HAT_PRP39_C"/>
    <property type="match status" value="2"/>
</dbReference>
<evidence type="ECO:0000256" key="6">
    <source>
        <dbReference type="ARBA" id="ARBA00038019"/>
    </source>
</evidence>
<reference evidence="8 11" key="2">
    <citation type="journal article" date="2013" name="Nature">
        <title>The genomes of four tapeworm species reveal adaptations to parasitism.</title>
        <authorList>
            <person name="Tsai I.J."/>
            <person name="Zarowiecki M."/>
            <person name="Holroyd N."/>
            <person name="Garciarrubio A."/>
            <person name="Sanchez-Flores A."/>
            <person name="Brooks K.L."/>
            <person name="Tracey A."/>
            <person name="Bobes R.J."/>
            <person name="Fragoso G."/>
            <person name="Sciutto E."/>
            <person name="Aslett M."/>
            <person name="Beasley H."/>
            <person name="Bennett H.M."/>
            <person name="Cai J."/>
            <person name="Camicia F."/>
            <person name="Clark R."/>
            <person name="Cucher M."/>
            <person name="De Silva N."/>
            <person name="Day T.A."/>
            <person name="Deplazes P."/>
            <person name="Estrada K."/>
            <person name="Fernandez C."/>
            <person name="Holland P.W."/>
            <person name="Hou J."/>
            <person name="Hu S."/>
            <person name="Huckvale T."/>
            <person name="Hung S.S."/>
            <person name="Kamenetzky L."/>
            <person name="Keane J.A."/>
            <person name="Kiss F."/>
            <person name="Koziol U."/>
            <person name="Lambert O."/>
            <person name="Liu K."/>
            <person name="Luo X."/>
            <person name="Luo Y."/>
            <person name="Macchiaroli N."/>
            <person name="Nichol S."/>
            <person name="Paps J."/>
            <person name="Parkinson J."/>
            <person name="Pouchkina-Stantcheva N."/>
            <person name="Riddiford N."/>
            <person name="Rosenzvit M."/>
            <person name="Salinas G."/>
            <person name="Wasmuth J.D."/>
            <person name="Zamanian M."/>
            <person name="Zheng Y."/>
            <person name="Cai X."/>
            <person name="Soberon X."/>
            <person name="Olson P.D."/>
            <person name="Laclette J.P."/>
            <person name="Brehm K."/>
            <person name="Berriman M."/>
            <person name="Garciarrubio A."/>
            <person name="Bobes R.J."/>
            <person name="Fragoso G."/>
            <person name="Sanchez-Flores A."/>
            <person name="Estrada K."/>
            <person name="Cevallos M.A."/>
            <person name="Morett E."/>
            <person name="Gonzalez V."/>
            <person name="Portillo T."/>
            <person name="Ochoa-Leyva A."/>
            <person name="Jose M.V."/>
            <person name="Sciutto E."/>
            <person name="Landa A."/>
            <person name="Jimenez L."/>
            <person name="Valdes V."/>
            <person name="Carrero J.C."/>
            <person name="Larralde C."/>
            <person name="Morales-Montor J."/>
            <person name="Limon-Lason J."/>
            <person name="Soberon X."/>
            <person name="Laclette J.P."/>
        </authorList>
    </citation>
    <scope>NUCLEOTIDE SEQUENCE [LARGE SCALE GENOMIC DNA]</scope>
</reference>
<evidence type="ECO:0000256" key="2">
    <source>
        <dbReference type="ARBA" id="ARBA00022664"/>
    </source>
</evidence>
<dbReference type="GO" id="GO:0005685">
    <property type="term" value="C:U1 snRNP"/>
    <property type="evidence" value="ECO:0007669"/>
    <property type="project" value="TreeGrafter"/>
</dbReference>
<dbReference type="SUPFAM" id="SSF48452">
    <property type="entry name" value="TPR-like"/>
    <property type="match status" value="2"/>
</dbReference>
<dbReference type="PANTHER" id="PTHR17204:SF5">
    <property type="entry name" value="PRE-MRNA-PROCESSING FACTOR 39"/>
    <property type="match status" value="1"/>
</dbReference>
<keyword evidence="2" id="KW-0507">mRNA processing</keyword>
<evidence type="ECO:0000313" key="9">
    <source>
        <dbReference type="EMBL" id="EUB58374.1"/>
    </source>
</evidence>
<protein>
    <submittedName>
        <fullName evidence="8 9">Pre-mRNA-processing factor 39</fullName>
    </submittedName>
</protein>
<comment type="similarity">
    <text evidence="6">Belongs to the PRP39 family.</text>
</comment>